<proteinExistence type="predicted"/>
<dbReference type="Pfam" id="PF05787">
    <property type="entry name" value="PhoX"/>
    <property type="match status" value="1"/>
</dbReference>
<dbReference type="PANTHER" id="PTHR35399">
    <property type="entry name" value="SLR8030 PROTEIN"/>
    <property type="match status" value="1"/>
</dbReference>
<evidence type="ECO:0008006" key="4">
    <source>
        <dbReference type="Google" id="ProtNLM"/>
    </source>
</evidence>
<dbReference type="RefSeq" id="WP_338070544.1">
    <property type="nucleotide sequence ID" value="NZ_CAJTBP010000001.1"/>
</dbReference>
<organism evidence="2 3">
    <name type="scientific">Barrientosiimonas humi</name>
    <dbReference type="NCBI Taxonomy" id="999931"/>
    <lineage>
        <taxon>Bacteria</taxon>
        <taxon>Bacillati</taxon>
        <taxon>Actinomycetota</taxon>
        <taxon>Actinomycetes</taxon>
        <taxon>Micrococcales</taxon>
        <taxon>Dermacoccaceae</taxon>
        <taxon>Barrientosiimonas</taxon>
    </lineage>
</organism>
<keyword evidence="3" id="KW-1185">Reference proteome</keyword>
<accession>A0A542X8B9</accession>
<dbReference type="InterPro" id="IPR008557">
    <property type="entry name" value="PhoX"/>
</dbReference>
<name>A0A542X8B9_9MICO</name>
<dbReference type="PROSITE" id="PS51318">
    <property type="entry name" value="TAT"/>
    <property type="match status" value="1"/>
</dbReference>
<dbReference type="AlphaFoldDB" id="A0A542X8B9"/>
<dbReference type="SUPFAM" id="SSF63829">
    <property type="entry name" value="Calcium-dependent phosphotriesterase"/>
    <property type="match status" value="1"/>
</dbReference>
<dbReference type="PANTHER" id="PTHR35399:SF2">
    <property type="entry name" value="DUF839 DOMAIN-CONTAINING PROTEIN"/>
    <property type="match status" value="1"/>
</dbReference>
<evidence type="ECO:0000256" key="1">
    <source>
        <dbReference type="SAM" id="MobiDB-lite"/>
    </source>
</evidence>
<evidence type="ECO:0000313" key="2">
    <source>
        <dbReference type="EMBL" id="TQL32078.1"/>
    </source>
</evidence>
<dbReference type="InterPro" id="IPR006311">
    <property type="entry name" value="TAT_signal"/>
</dbReference>
<feature type="compositionally biased region" description="Polar residues" evidence="1">
    <location>
        <begin position="699"/>
        <end position="708"/>
    </location>
</feature>
<sequence length="737" mass="78212">MTAPTRTFLPLLRPSHAGGRSPMTCKYKCDDACSKPVPNTSDNDYFGDIVARGASRRRVLQASGAVAAIAGLTTFAGGQRAAAAPAAAPAAPATRSRFVYDFTGTAPVPFETDKVVTPEGFVWKPLVKWGDPIVKGAPEFDFDNQTAAAQEKQFGYNCDYVGLVKTGDDAGVLVVNNEYTNDELMFEASELSVEQLKVVMMAHGLSIVEVSRKGAEWTAHMGAGKNRRITASTPFEVVGPLRGSKLLATKADPKARTVLGTIANCAGGMTPWGTILSGEENFNGYFKAESAPAGQEESYARYGIDGEGRGWDKVDPRFDTAQEPNEPNRFGYIVEVDPLDPTSTPKKLTGLGRFKHEGANVTVAPDGRVVAVMGDDERFDYMYKFVSRKKYVAGSRQHNKKLLEDGDLYVAKFTGDGADDGVSDGTGEWLPLVVGGKSKVPGMSVEEVLVHTRIAADKVGPTKMDRPEDVEVNPVNTRVYAALTNNSKRVPSQIDEANPRANNKHGQILEITAPGNDHTKTDFVWKLVLICGDPKDPTTYFDGYDKSQVSPISCPDNVAFDGKGNLWISTDGNDLGNADAFFMMPLAGDKAGHLQQFHTVPHGAESAGPLIVDDITVLCSVQHPGEIEGRTPANPASLFPYDGTGQPRPSVIQLYVEKPTDEPGEPSPSPTATGTQAPSPTATGTQPTGPTGPPVETGVSRQGSNAATSVAAAAVGAAVVGGAAVAGRRINDPAEQD</sequence>
<comment type="caution">
    <text evidence="2">The sequence shown here is derived from an EMBL/GenBank/DDBJ whole genome shotgun (WGS) entry which is preliminary data.</text>
</comment>
<dbReference type="EMBL" id="VFOK01000001">
    <property type="protein sequence ID" value="TQL32078.1"/>
    <property type="molecule type" value="Genomic_DNA"/>
</dbReference>
<evidence type="ECO:0000313" key="3">
    <source>
        <dbReference type="Proteomes" id="UP000318336"/>
    </source>
</evidence>
<dbReference type="Proteomes" id="UP000318336">
    <property type="component" value="Unassembled WGS sequence"/>
</dbReference>
<feature type="region of interest" description="Disordered" evidence="1">
    <location>
        <begin position="658"/>
        <end position="708"/>
    </location>
</feature>
<reference evidence="2 3" key="1">
    <citation type="submission" date="2019-06" db="EMBL/GenBank/DDBJ databases">
        <title>Sequencing the genomes of 1000 actinobacteria strains.</title>
        <authorList>
            <person name="Klenk H.-P."/>
        </authorList>
    </citation>
    <scope>NUCLEOTIDE SEQUENCE [LARGE SCALE GENOMIC DNA]</scope>
    <source>
        <strain evidence="2 3">DSM 24617</strain>
    </source>
</reference>
<gene>
    <name evidence="2" type="ORF">FB554_0193</name>
</gene>
<protein>
    <recommendedName>
        <fullName evidence="4">Channel forming colicins domain-containing protein</fullName>
    </recommendedName>
</protein>
<feature type="region of interest" description="Disordered" evidence="1">
    <location>
        <begin position="626"/>
        <end position="645"/>
    </location>
</feature>
<feature type="compositionally biased region" description="Low complexity" evidence="1">
    <location>
        <begin position="670"/>
        <end position="689"/>
    </location>
</feature>